<organism evidence="3 4">
    <name type="scientific">Triparma columacea</name>
    <dbReference type="NCBI Taxonomy" id="722753"/>
    <lineage>
        <taxon>Eukaryota</taxon>
        <taxon>Sar</taxon>
        <taxon>Stramenopiles</taxon>
        <taxon>Ochrophyta</taxon>
        <taxon>Bolidophyceae</taxon>
        <taxon>Parmales</taxon>
        <taxon>Triparmaceae</taxon>
        <taxon>Triparma</taxon>
    </lineage>
</organism>
<reference evidence="4" key="1">
    <citation type="journal article" date="2023" name="Commun. Biol.">
        <title>Genome analysis of Parmales, the sister group of diatoms, reveals the evolutionary specialization of diatoms from phago-mixotrophs to photoautotrophs.</title>
        <authorList>
            <person name="Ban H."/>
            <person name="Sato S."/>
            <person name="Yoshikawa S."/>
            <person name="Yamada K."/>
            <person name="Nakamura Y."/>
            <person name="Ichinomiya M."/>
            <person name="Sato N."/>
            <person name="Blanc-Mathieu R."/>
            <person name="Endo H."/>
            <person name="Kuwata A."/>
            <person name="Ogata H."/>
        </authorList>
    </citation>
    <scope>NUCLEOTIDE SEQUENCE [LARGE SCALE GENOMIC DNA]</scope>
</reference>
<sequence>MVCTRNGKRKGRSKKPPSTKKAKSTKKAFTSNDGAGSDSDSDSDNFAVAATLRRHKVIADDDQFSNASDDSLLNSPVPRDTKFDEFKPLLSCFRKKSSHGPLGTPDQCKANLAKQRSAVEELSNSSQQESALQNYCAENFVDEDRKKFAEPIVAAMKERQKSNGEPVMVVVYGAGDNRDATYIKHMAAAAGISDKFVKFFACDLVPGQEKTVIGIDEYGRREGFMAGFADFGIVRNSTYEAGSAHLTVSAMALEVKAGGKIFVHCLIQQFCATAPTWNSLVQADLLRGDTVRMFEEETSGSIVIMLEATRSDISFVPQNGYMSCFRVENLVGGKGDQREAIVVGLKTALKKDAMCNTAKTQTHPASLNHAVELLNAGEILLRCGNVINIEKPAGTGNGDSKEMELEEKEEMEGMEGVEGVEGVEGKEGMEVAGSNSIFSLVRSLFFNVLHPEVKFEKACVDFAEWRKKEAPDNLTKEHESLIDLFPNADFDKHKDKPGLYALITINHQNKIGMTTTTVRSRTQKQEMTDSMAFAKAPDFAKEAPKVLCLFVFEALEAVGTIMMSGLGNAAKQYGSPTTGISGGFTHASRVRGGQWSPSSVAVQKHPDWDNFTDAKKQDLIEAGKEMNEGWALSLHGSRTGGQWSPSSEAVQKHPGWDILTDAKKQDLIKAGKENNEAWALSLHGLNKGSNWRKESNEDLGTMSITSNDQPDLQPLIVLVSMGSNKKGEGVLYYRSFVTPSKLQEWTGVGHTTSLQVKFKKESADAGEGLSKPYYKPVTADSSSKSTFTVVLELNPESAKRITEGSKISVTWEDEGTFPCVVTCNGSDLEVVSADGAFADPVYFNPDVDDWAFTPGEKQPVGGRFADDEGTVPGGDDDQFDMGGDDNDGDEEIMEKENKTESGEAESGETEEESEAEKLEILWGEWFALTDGKEKKEKDRVKKKLQTRFVGQAKKAAKEATLALDNCRKKVCYYKKKPTETSDEEKEMKMKALEVDHENLKGELKKREEEVEERKKVWGKLLKKIE</sequence>
<gene>
    <name evidence="3" type="ORF">TrCOL_g12723</name>
</gene>
<feature type="compositionally biased region" description="Acidic residues" evidence="2">
    <location>
        <begin position="902"/>
        <end position="914"/>
    </location>
</feature>
<feature type="region of interest" description="Disordered" evidence="2">
    <location>
        <begin position="852"/>
        <end position="916"/>
    </location>
</feature>
<feature type="compositionally biased region" description="Polar residues" evidence="2">
    <location>
        <begin position="64"/>
        <end position="74"/>
    </location>
</feature>
<feature type="compositionally biased region" description="Low complexity" evidence="2">
    <location>
        <begin position="27"/>
        <end position="38"/>
    </location>
</feature>
<feature type="region of interest" description="Disordered" evidence="2">
    <location>
        <begin position="57"/>
        <end position="76"/>
    </location>
</feature>
<name>A0A9W7GHI2_9STRA</name>
<protein>
    <submittedName>
        <fullName evidence="3">Uncharacterized protein</fullName>
    </submittedName>
</protein>
<keyword evidence="1" id="KW-0175">Coiled coil</keyword>
<evidence type="ECO:0000256" key="1">
    <source>
        <dbReference type="SAM" id="Coils"/>
    </source>
</evidence>
<feature type="compositionally biased region" description="Acidic residues" evidence="2">
    <location>
        <begin position="874"/>
        <end position="893"/>
    </location>
</feature>
<dbReference type="AlphaFoldDB" id="A0A9W7GHI2"/>
<proteinExistence type="predicted"/>
<evidence type="ECO:0000313" key="4">
    <source>
        <dbReference type="Proteomes" id="UP001165065"/>
    </source>
</evidence>
<keyword evidence="4" id="KW-1185">Reference proteome</keyword>
<dbReference type="Proteomes" id="UP001165065">
    <property type="component" value="Unassembled WGS sequence"/>
</dbReference>
<comment type="caution">
    <text evidence="3">The sequence shown here is derived from an EMBL/GenBank/DDBJ whole genome shotgun (WGS) entry which is preliminary data.</text>
</comment>
<evidence type="ECO:0000256" key="2">
    <source>
        <dbReference type="SAM" id="MobiDB-lite"/>
    </source>
</evidence>
<feature type="region of interest" description="Disordered" evidence="2">
    <location>
        <begin position="1"/>
        <end position="44"/>
    </location>
</feature>
<feature type="compositionally biased region" description="Basic residues" evidence="2">
    <location>
        <begin position="1"/>
        <end position="26"/>
    </location>
</feature>
<evidence type="ECO:0000313" key="3">
    <source>
        <dbReference type="EMBL" id="GMI46006.1"/>
    </source>
</evidence>
<dbReference type="EMBL" id="BRYA01000276">
    <property type="protein sequence ID" value="GMI46006.1"/>
    <property type="molecule type" value="Genomic_DNA"/>
</dbReference>
<accession>A0A9W7GHI2</accession>
<feature type="coiled-coil region" evidence="1">
    <location>
        <begin position="982"/>
        <end position="1016"/>
    </location>
</feature>